<keyword evidence="3" id="KW-0206">Cytoskeleton</keyword>
<dbReference type="GO" id="GO:0008017">
    <property type="term" value="F:microtubule binding"/>
    <property type="evidence" value="ECO:0007669"/>
    <property type="project" value="TreeGrafter"/>
</dbReference>
<reference evidence="6" key="1">
    <citation type="submission" date="2023-06" db="EMBL/GenBank/DDBJ databases">
        <title>Male Hemibagrus guttatus genome.</title>
        <authorList>
            <person name="Bian C."/>
        </authorList>
    </citation>
    <scope>NUCLEOTIDE SEQUENCE</scope>
    <source>
        <strain evidence="6">Male_cb2023</strain>
        <tissue evidence="6">Muscle</tissue>
    </source>
</reference>
<feature type="region of interest" description="Disordered" evidence="4">
    <location>
        <begin position="276"/>
        <end position="296"/>
    </location>
</feature>
<feature type="region of interest" description="Disordered" evidence="4">
    <location>
        <begin position="894"/>
        <end position="965"/>
    </location>
</feature>
<feature type="compositionally biased region" description="Polar residues" evidence="4">
    <location>
        <begin position="325"/>
        <end position="334"/>
    </location>
</feature>
<sequence length="1489" mass="164370">MMIYGLIPLELHEQLLDHENYQNRTNGVEELKTILSELDLKTVSFDSIVEFIYFLHKLLDDPNFKVLYGTLQVLNLFVQKLDNDVHPYYKQIVHVALKTLGDTRTLPRNEYMNIFRQLTRTVGPQNVLDLITGHLKHKNSRVREDVLNIITATMLTHPRKDFNVPHLCFLVAPYLADSKKRVRHAALELFAVFDYCLDMGKKQPIMKAIDRVELTGDAEGLMAAVQARRARHILPRLSADGTVEYALVIPKPGQRRTPQFGSGADLDWILNGGRSNSARSHRTDVDSEGPNAYSSVGSLTEEMPLQRRIVSAGKGKNKLPWERSSLPSAGNQEPCSALNGKLSDKSSLEDLTTSMRLNQETHVTHSDEDGFLFESGSSQGLGEPLQSNSSGRKRETAFRLRRSGSLDLNPDIFKTVGSSDAERGVPKTSRLQGSENPNVERTFSLPSNPTPPGSFLLPSYPLATLPGVQLTPTLSRRCHADSSLSMSNTWPNNRELSPRHREPSPWRNNNSEAGSTRCSPMHPSRTSIASSSSFPQALNAVRSSPPISPITQLSAQDAGNQRDQRSRNLHLDLTVMSLQEPDEEPVDKEEMMNSLRSLRNSAAKKRAKANMSGSEPDPDSPDSAVRLEPNLDSSSQTSPSVTSPMSESGLSSLYSPTTPTINGTQSSSGNSAAKTRITRVPSGKKKTPSAMEASPQGVQQQEKLLSDVSVSVIGQRVSYSNGAAAEEKHREAASPPHVRPAGREPLRALRPAKESQIHSRKASPVSDMSEGVVGRGVFGSMVLPSRPEVTTCPEQDESINKASWEPPAGVYGHAVSGSHVDSDENPEPDEVTERVKLSRFARDKMRQHWLEQQEAQPTPRIRQSLRRVTAEVTSDDVASLKELQLNCSVLHSVKPETLTRESPTSPTSAPEPQNPPKCLSPHHQPSPPTGLPSRNTLPRRRRAPSLTRVQPSLSNSSDEIMPVIPKKDPNEQVELRPFSRPELALTQSFRLLSSDDWEKKIEGLMFLRCLALYHTDVLSSRLHEVCLALIQEVRNLRSGVSRIAVVALGEMYSSLQKGMDQELEATARVLLLKAGESNAFIRQDVDAALDSMVQNCTPTRSMNALLTGGLGHLSAVVRKCTAQHLTTLVEKISVARLLSGTKDLTDRILPAVSKLAQDSSQETRYFGRQMLLFLSSHQNFDKMVEKYIPAKDLATIRDTVATLKTKGLGEMPQDTPSARGRRSISGGGMMRASSLTREPQFSSSKDSSKTPFHSIADKTEYVKQFKALLASKDFRERIKGIDQLVADCEENPYMVMSNMFPVFDAFKERLQESNSKVNLYALEALQKIIALLKDNLAQVVYILVPGIVDNHLNSKNNSIYTAATGAIQALIDNLDNTLLLQPFCTKAQFLSGKAKLDLVDRVAELVRELYPRKPQLVEQKALPLLWHLLGSSCKSGTIHGRSGTMRGATTNLCQALHTHMGPMLLNQAASQPSNIFKSLNEILQTLTPL</sequence>
<feature type="domain" description="TOG" evidence="5">
    <location>
        <begin position="1248"/>
        <end position="1488"/>
    </location>
</feature>
<keyword evidence="2" id="KW-0963">Cytoplasm</keyword>
<feature type="compositionally biased region" description="Polar residues" evidence="4">
    <location>
        <begin position="375"/>
        <end position="390"/>
    </location>
</feature>
<organism evidence="6 7">
    <name type="scientific">Hemibagrus guttatus</name>
    <dbReference type="NCBI Taxonomy" id="175788"/>
    <lineage>
        <taxon>Eukaryota</taxon>
        <taxon>Metazoa</taxon>
        <taxon>Chordata</taxon>
        <taxon>Craniata</taxon>
        <taxon>Vertebrata</taxon>
        <taxon>Euteleostomi</taxon>
        <taxon>Actinopterygii</taxon>
        <taxon>Neopterygii</taxon>
        <taxon>Teleostei</taxon>
        <taxon>Ostariophysi</taxon>
        <taxon>Siluriformes</taxon>
        <taxon>Bagridae</taxon>
        <taxon>Hemibagrus</taxon>
    </lineage>
</organism>
<dbReference type="Pfam" id="PF21041">
    <property type="entry name" value="XMAP215_CLASP_TOG"/>
    <property type="match status" value="1"/>
</dbReference>
<feature type="region of interest" description="Disordered" evidence="4">
    <location>
        <begin position="411"/>
        <end position="452"/>
    </location>
</feature>
<evidence type="ECO:0000259" key="5">
    <source>
        <dbReference type="SMART" id="SM01349"/>
    </source>
</evidence>
<dbReference type="InterPro" id="IPR016024">
    <property type="entry name" value="ARM-type_fold"/>
</dbReference>
<feature type="region of interest" description="Disordered" evidence="4">
    <location>
        <begin position="361"/>
        <end position="395"/>
    </location>
</feature>
<dbReference type="PANTHER" id="PTHR21567:SF87">
    <property type="entry name" value="CRESCERIN-LIKE PROTEIN CHE-12"/>
    <property type="match status" value="1"/>
</dbReference>
<dbReference type="GO" id="GO:0005881">
    <property type="term" value="C:cytoplasmic microtubule"/>
    <property type="evidence" value="ECO:0007669"/>
    <property type="project" value="TreeGrafter"/>
</dbReference>
<feature type="compositionally biased region" description="Polar residues" evidence="4">
    <location>
        <begin position="947"/>
        <end position="958"/>
    </location>
</feature>
<dbReference type="SUPFAM" id="SSF48371">
    <property type="entry name" value="ARM repeat"/>
    <property type="match status" value="2"/>
</dbReference>
<evidence type="ECO:0000256" key="3">
    <source>
        <dbReference type="ARBA" id="ARBA00023212"/>
    </source>
</evidence>
<dbReference type="Proteomes" id="UP001274896">
    <property type="component" value="Unassembled WGS sequence"/>
</dbReference>
<feature type="region of interest" description="Disordered" evidence="4">
    <location>
        <begin position="721"/>
        <end position="769"/>
    </location>
</feature>
<evidence type="ECO:0000313" key="6">
    <source>
        <dbReference type="EMBL" id="KAK3537835.1"/>
    </source>
</evidence>
<proteinExistence type="predicted"/>
<feature type="compositionally biased region" description="Basic and acidic residues" evidence="4">
    <location>
        <begin position="560"/>
        <end position="570"/>
    </location>
</feature>
<feature type="region of interest" description="Disordered" evidence="4">
    <location>
        <begin position="479"/>
        <end position="702"/>
    </location>
</feature>
<dbReference type="PANTHER" id="PTHR21567">
    <property type="entry name" value="CLASP"/>
    <property type="match status" value="1"/>
</dbReference>
<evidence type="ECO:0000256" key="4">
    <source>
        <dbReference type="SAM" id="MobiDB-lite"/>
    </source>
</evidence>
<name>A0AAE0V3G4_9TELE</name>
<feature type="domain" description="TOG" evidence="5">
    <location>
        <begin position="971"/>
        <end position="1213"/>
    </location>
</feature>
<comment type="subcellular location">
    <subcellularLocation>
        <location evidence="1">Cytoplasm</location>
        <location evidence="1">Cytoskeleton</location>
    </subcellularLocation>
</comment>
<feature type="compositionally biased region" description="Polar residues" evidence="4">
    <location>
        <begin position="429"/>
        <end position="447"/>
    </location>
</feature>
<evidence type="ECO:0000256" key="2">
    <source>
        <dbReference type="ARBA" id="ARBA00022490"/>
    </source>
</evidence>
<dbReference type="GO" id="GO:0000226">
    <property type="term" value="P:microtubule cytoskeleton organization"/>
    <property type="evidence" value="ECO:0007669"/>
    <property type="project" value="TreeGrafter"/>
</dbReference>
<dbReference type="InterPro" id="IPR034085">
    <property type="entry name" value="TOG"/>
</dbReference>
<feature type="compositionally biased region" description="Low complexity" evidence="4">
    <location>
        <begin position="901"/>
        <end position="911"/>
    </location>
</feature>
<dbReference type="Pfam" id="PF12348">
    <property type="entry name" value="CLASP_N"/>
    <property type="match status" value="1"/>
</dbReference>
<feature type="compositionally biased region" description="Polar residues" evidence="4">
    <location>
        <begin position="549"/>
        <end position="559"/>
    </location>
</feature>
<dbReference type="GO" id="GO:0005929">
    <property type="term" value="C:cilium"/>
    <property type="evidence" value="ECO:0007669"/>
    <property type="project" value="TreeGrafter"/>
</dbReference>
<accession>A0AAE0V3G4</accession>
<feature type="compositionally biased region" description="Basic and acidic residues" evidence="4">
    <location>
        <begin position="741"/>
        <end position="757"/>
    </location>
</feature>
<feature type="compositionally biased region" description="Polar residues" evidence="4">
    <location>
        <begin position="482"/>
        <end position="495"/>
    </location>
</feature>
<gene>
    <name evidence="6" type="ORF">QTP70_019859</name>
</gene>
<keyword evidence="7" id="KW-1185">Reference proteome</keyword>
<dbReference type="Gene3D" id="1.25.10.10">
    <property type="entry name" value="Leucine-rich Repeat Variant"/>
    <property type="match status" value="3"/>
</dbReference>
<feature type="region of interest" description="Disordered" evidence="4">
    <location>
        <begin position="1207"/>
        <end position="1251"/>
    </location>
</feature>
<feature type="region of interest" description="Disordered" evidence="4">
    <location>
        <begin position="313"/>
        <end position="344"/>
    </location>
</feature>
<dbReference type="InterPro" id="IPR048491">
    <property type="entry name" value="XMAP215_CLASP_TOG"/>
</dbReference>
<dbReference type="InterPro" id="IPR024395">
    <property type="entry name" value="CLASP_N_dom"/>
</dbReference>
<feature type="domain" description="TOG" evidence="5">
    <location>
        <begin position="1"/>
        <end position="218"/>
    </location>
</feature>
<protein>
    <recommendedName>
        <fullName evidence="5">TOG domain-containing protein</fullName>
    </recommendedName>
</protein>
<dbReference type="SMART" id="SM01349">
    <property type="entry name" value="TOG"/>
    <property type="match status" value="3"/>
</dbReference>
<feature type="compositionally biased region" description="Polar residues" evidence="4">
    <location>
        <begin position="648"/>
        <end position="673"/>
    </location>
</feature>
<feature type="compositionally biased region" description="Low complexity" evidence="4">
    <location>
        <begin position="633"/>
        <end position="646"/>
    </location>
</feature>
<evidence type="ECO:0000256" key="1">
    <source>
        <dbReference type="ARBA" id="ARBA00004245"/>
    </source>
</evidence>
<comment type="caution">
    <text evidence="6">The sequence shown here is derived from an EMBL/GenBank/DDBJ whole genome shotgun (WGS) entry which is preliminary data.</text>
</comment>
<feature type="compositionally biased region" description="Polar residues" evidence="4">
    <location>
        <begin position="506"/>
        <end position="536"/>
    </location>
</feature>
<dbReference type="InterPro" id="IPR011989">
    <property type="entry name" value="ARM-like"/>
</dbReference>
<dbReference type="EMBL" id="JAUCMX010000008">
    <property type="protein sequence ID" value="KAK3537835.1"/>
    <property type="molecule type" value="Genomic_DNA"/>
</dbReference>
<feature type="compositionally biased region" description="Polar residues" evidence="4">
    <location>
        <begin position="1235"/>
        <end position="1251"/>
    </location>
</feature>
<evidence type="ECO:0000313" key="7">
    <source>
        <dbReference type="Proteomes" id="UP001274896"/>
    </source>
</evidence>